<reference evidence="3 4" key="1">
    <citation type="journal article" date="2019" name="Int. J. Syst. Evol. Microbiol.">
        <title>The Global Catalogue of Microorganisms (GCM) 10K type strain sequencing project: providing services to taxonomists for standard genome sequencing and annotation.</title>
        <authorList>
            <consortium name="The Broad Institute Genomics Platform"/>
            <consortium name="The Broad Institute Genome Sequencing Center for Infectious Disease"/>
            <person name="Wu L."/>
            <person name="Ma J."/>
        </authorList>
    </citation>
    <scope>NUCLEOTIDE SEQUENCE [LARGE SCALE GENOMIC DNA]</scope>
    <source>
        <strain evidence="3 4">RDMS1</strain>
    </source>
</reference>
<dbReference type="GeneID" id="76199136"/>
<keyword evidence="1" id="KW-0067">ATP-binding</keyword>
<evidence type="ECO:0000259" key="2">
    <source>
        <dbReference type="PROSITE" id="PS50975"/>
    </source>
</evidence>
<dbReference type="PROSITE" id="PS50975">
    <property type="entry name" value="ATP_GRASP"/>
    <property type="match status" value="1"/>
</dbReference>
<keyword evidence="1" id="KW-0547">Nucleotide-binding</keyword>
<accession>A0ABD5YJZ5</accession>
<dbReference type="SUPFAM" id="SSF56059">
    <property type="entry name" value="Glutathione synthetase ATP-binding domain-like"/>
    <property type="match status" value="1"/>
</dbReference>
<dbReference type="Proteomes" id="UP001596417">
    <property type="component" value="Unassembled WGS sequence"/>
</dbReference>
<keyword evidence="4" id="KW-1185">Reference proteome</keyword>
<feature type="domain" description="ATP-grasp" evidence="2">
    <location>
        <begin position="126"/>
        <end position="328"/>
    </location>
</feature>
<dbReference type="EMBL" id="JBHTAX010000001">
    <property type="protein sequence ID" value="MFC7189575.1"/>
    <property type="molecule type" value="Genomic_DNA"/>
</dbReference>
<gene>
    <name evidence="3" type="ORF">ACFQL7_06710</name>
</gene>
<evidence type="ECO:0000256" key="1">
    <source>
        <dbReference type="PROSITE-ProRule" id="PRU00409"/>
    </source>
</evidence>
<protein>
    <submittedName>
        <fullName evidence="3">ATP-grasp domain-containing protein</fullName>
    </submittedName>
</protein>
<dbReference type="AlphaFoldDB" id="A0ABD5YJZ5"/>
<proteinExistence type="predicted"/>
<dbReference type="Gene3D" id="3.30.470.20">
    <property type="entry name" value="ATP-grasp fold, B domain"/>
    <property type="match status" value="1"/>
</dbReference>
<evidence type="ECO:0000313" key="3">
    <source>
        <dbReference type="EMBL" id="MFC7189575.1"/>
    </source>
</evidence>
<evidence type="ECO:0000313" key="4">
    <source>
        <dbReference type="Proteomes" id="UP001596417"/>
    </source>
</evidence>
<sequence>MPEQKADDQSILLPVNDSGSSISCVRSLGKHDIRTIAISEHRDRPAFASRYCDETIIVPSPYDDLIAYKDGLLSAAERTDVHTIIPHREMDSYVLSKYQAEFEEHVVPLWPSFENVRTVHDSLRMADAARAAGIPTPETWSFEDVEDWDRELIVKPRYSILTSDYVSSLSPSDCEGKMDPVYIPPNTEPDLETIQAEMHKSDSHIPDHIPIVQEFIRDTRTEYGFRGLCDDGNSVLTCQKRQVRGTTYAGGASVFRETMRDPHIEELGRTLLEHLDWHGLASVQFLRDPESGEYKFTEINPRVWASLEMDVLAGADFPYAHWLLATNNADRIDPDYDVGTGNHLLIGELQYLWSVLRDEYPLVERPRFRRALWDVLSSCYDHPHFDYIHLDDPGPFARGVLNQLPIGGRSTGQVAGE</sequence>
<dbReference type="Gene3D" id="3.40.50.20">
    <property type="match status" value="1"/>
</dbReference>
<organism evidence="3 4">
    <name type="scientific">Halocatena marina</name>
    <dbReference type="NCBI Taxonomy" id="2934937"/>
    <lineage>
        <taxon>Archaea</taxon>
        <taxon>Methanobacteriati</taxon>
        <taxon>Methanobacteriota</taxon>
        <taxon>Stenosarchaea group</taxon>
        <taxon>Halobacteria</taxon>
        <taxon>Halobacteriales</taxon>
        <taxon>Natronomonadaceae</taxon>
        <taxon>Halocatena</taxon>
    </lineage>
</organism>
<dbReference type="InterPro" id="IPR011761">
    <property type="entry name" value="ATP-grasp"/>
</dbReference>
<comment type="caution">
    <text evidence="3">The sequence shown here is derived from an EMBL/GenBank/DDBJ whole genome shotgun (WGS) entry which is preliminary data.</text>
</comment>
<dbReference type="GO" id="GO:0005524">
    <property type="term" value="F:ATP binding"/>
    <property type="evidence" value="ECO:0007669"/>
    <property type="project" value="UniProtKB-UniRule"/>
</dbReference>
<name>A0ABD5YJZ5_9EURY</name>
<dbReference type="RefSeq" id="WP_264554887.1">
    <property type="nucleotide sequence ID" value="NZ_CP109979.1"/>
</dbReference>
<dbReference type="Pfam" id="PF15632">
    <property type="entry name" value="ATPgrasp_Ter"/>
    <property type="match status" value="1"/>
</dbReference>